<dbReference type="PANTHER" id="PTHR47354:SF8">
    <property type="entry name" value="1,2-PHENYLACETYL-COA EPOXIDASE, SUBUNIT E"/>
    <property type="match status" value="1"/>
</dbReference>
<dbReference type="PROSITE" id="PS51384">
    <property type="entry name" value="FAD_FR"/>
    <property type="match status" value="1"/>
</dbReference>
<evidence type="ECO:0000259" key="15">
    <source>
        <dbReference type="PROSITE" id="PS51384"/>
    </source>
</evidence>
<dbReference type="CDD" id="cd06198">
    <property type="entry name" value="FNR_like_3"/>
    <property type="match status" value="1"/>
</dbReference>
<dbReference type="SUPFAM" id="SSF63380">
    <property type="entry name" value="Riboflavin synthase domain-like"/>
    <property type="match status" value="1"/>
</dbReference>
<dbReference type="GO" id="GO:0051537">
    <property type="term" value="F:2 iron, 2 sulfur cluster binding"/>
    <property type="evidence" value="ECO:0007669"/>
    <property type="project" value="UniProtKB-KW"/>
</dbReference>
<dbReference type="InterPro" id="IPR039261">
    <property type="entry name" value="FNR_nucleotide-bd"/>
</dbReference>
<evidence type="ECO:0000256" key="4">
    <source>
        <dbReference type="ARBA" id="ARBA00022692"/>
    </source>
</evidence>
<evidence type="ECO:0000256" key="14">
    <source>
        <dbReference type="SAM" id="Phobius"/>
    </source>
</evidence>
<evidence type="ECO:0000256" key="12">
    <source>
        <dbReference type="ARBA" id="ARBA00023136"/>
    </source>
</evidence>
<keyword evidence="11" id="KW-0411">Iron-sulfur</keyword>
<keyword evidence="3" id="KW-0285">Flavoprotein</keyword>
<proteinExistence type="predicted"/>
<keyword evidence="4 14" id="KW-0812">Transmembrane</keyword>
<keyword evidence="10" id="KW-0408">Iron</keyword>
<feature type="domain" description="FAD-binding FR-type" evidence="15">
    <location>
        <begin position="230"/>
        <end position="330"/>
    </location>
</feature>
<dbReference type="GO" id="GO:0016020">
    <property type="term" value="C:membrane"/>
    <property type="evidence" value="ECO:0007669"/>
    <property type="project" value="UniProtKB-SubCell"/>
</dbReference>
<evidence type="ECO:0000313" key="16">
    <source>
        <dbReference type="EMBL" id="GIG43733.1"/>
    </source>
</evidence>
<keyword evidence="6" id="KW-0479">Metal-binding</keyword>
<feature type="transmembrane region" description="Helical" evidence="14">
    <location>
        <begin position="65"/>
        <end position="85"/>
    </location>
</feature>
<dbReference type="InterPro" id="IPR050415">
    <property type="entry name" value="MRET"/>
</dbReference>
<evidence type="ECO:0000256" key="10">
    <source>
        <dbReference type="ARBA" id="ARBA00023004"/>
    </source>
</evidence>
<keyword evidence="17" id="KW-1185">Reference proteome</keyword>
<comment type="cofactor">
    <cofactor evidence="1">
        <name>FAD</name>
        <dbReference type="ChEBI" id="CHEBI:57692"/>
    </cofactor>
</comment>
<evidence type="ECO:0000256" key="2">
    <source>
        <dbReference type="ARBA" id="ARBA00004141"/>
    </source>
</evidence>
<evidence type="ECO:0000256" key="8">
    <source>
        <dbReference type="ARBA" id="ARBA00022989"/>
    </source>
</evidence>
<dbReference type="InterPro" id="IPR017938">
    <property type="entry name" value="Riboflavin_synthase-like_b-brl"/>
</dbReference>
<dbReference type="Gene3D" id="2.40.30.10">
    <property type="entry name" value="Translation factors"/>
    <property type="match status" value="1"/>
</dbReference>
<dbReference type="Pfam" id="PF01794">
    <property type="entry name" value="Ferric_reduct"/>
    <property type="match status" value="1"/>
</dbReference>
<dbReference type="Proteomes" id="UP000660611">
    <property type="component" value="Unassembled WGS sequence"/>
</dbReference>
<feature type="region of interest" description="Disordered" evidence="13">
    <location>
        <begin position="1"/>
        <end position="20"/>
    </location>
</feature>
<evidence type="ECO:0000256" key="7">
    <source>
        <dbReference type="ARBA" id="ARBA00022827"/>
    </source>
</evidence>
<feature type="transmembrane region" description="Helical" evidence="14">
    <location>
        <begin position="136"/>
        <end position="159"/>
    </location>
</feature>
<comment type="caution">
    <text evidence="16">The sequence shown here is derived from an EMBL/GenBank/DDBJ whole genome shotgun (WGS) entry which is preliminary data.</text>
</comment>
<feature type="transmembrane region" description="Helical" evidence="14">
    <location>
        <begin position="171"/>
        <end position="192"/>
    </location>
</feature>
<sequence length="458" mass="49720">MTAANQSVTGPVATRSGDGSALAHPRVQAMAALWGAVILNLIIIEVLFFATDPAKNALHATGKFLGLHAALAMLLQLVLIARLPWLDRRLGMDRLTSWHRWTGFSLFWLVLLHPTFVMLGYAQAYNSTFLQQASNLIGMGPTMIGFIAVGIIAVAAGVSVRLARRKLSYELWHAVHVLLYVAIVLALIHQMYEASTFTATTGSAVYWWSLWAFAGLSLIIGRIIIPLRRNARMRLRVAAVVPEADNVVSVHLTGKDLDKLGARAGQFFIWRFVGYNSWWKANPFSLSAAPGHNALRLTAKAVGETSAGLRNVPVGTRVFAEGPYGAFTSIHKTREGTVLIAGGVGVTPIRSLLEELSGPISVLYRVQSPADAVLLAEMEQLARMKGAQVHMLSGRTGVGNPPNIPFAPENLVRLVPDILERDVFVCGPPAMTDAVLKSLRQLKVPPLQIHAERFALAS</sequence>
<feature type="transmembrane region" description="Helical" evidence="14">
    <location>
        <begin position="204"/>
        <end position="225"/>
    </location>
</feature>
<dbReference type="EMBL" id="BONQ01000026">
    <property type="protein sequence ID" value="GIG43733.1"/>
    <property type="molecule type" value="Genomic_DNA"/>
</dbReference>
<comment type="subcellular location">
    <subcellularLocation>
        <location evidence="2">Membrane</location>
        <topology evidence="2">Multi-pass membrane protein</topology>
    </subcellularLocation>
</comment>
<keyword evidence="9" id="KW-0560">Oxidoreductase</keyword>
<dbReference type="Pfam" id="PF00175">
    <property type="entry name" value="NAD_binding_1"/>
    <property type="match status" value="1"/>
</dbReference>
<dbReference type="InterPro" id="IPR013130">
    <property type="entry name" value="Fe3_Rdtase_TM_dom"/>
</dbReference>
<name>A0A919PKB0_9ACTN</name>
<dbReference type="InterPro" id="IPR001433">
    <property type="entry name" value="OxRdtase_FAD/NAD-bd"/>
</dbReference>
<dbReference type="Gene3D" id="3.40.50.80">
    <property type="entry name" value="Nucleotide-binding domain of ferredoxin-NADP reductase (FNR) module"/>
    <property type="match status" value="1"/>
</dbReference>
<dbReference type="SUPFAM" id="SSF52343">
    <property type="entry name" value="Ferredoxin reductase-like, C-terminal NADP-linked domain"/>
    <property type="match status" value="1"/>
</dbReference>
<dbReference type="PRINTS" id="PR00410">
    <property type="entry name" value="PHEHYDRXLASE"/>
</dbReference>
<protein>
    <submittedName>
        <fullName evidence="16">Oxidoreductase</fullName>
    </submittedName>
</protein>
<evidence type="ECO:0000256" key="3">
    <source>
        <dbReference type="ARBA" id="ARBA00022630"/>
    </source>
</evidence>
<feature type="transmembrane region" description="Helical" evidence="14">
    <location>
        <begin position="31"/>
        <end position="50"/>
    </location>
</feature>
<evidence type="ECO:0000313" key="17">
    <source>
        <dbReference type="Proteomes" id="UP000660611"/>
    </source>
</evidence>
<reference evidence="16" key="1">
    <citation type="submission" date="2021-01" db="EMBL/GenBank/DDBJ databases">
        <title>Whole genome shotgun sequence of Dactylosporangium siamense NBRC 106093.</title>
        <authorList>
            <person name="Komaki H."/>
            <person name="Tamura T."/>
        </authorList>
    </citation>
    <scope>NUCLEOTIDE SEQUENCE</scope>
    <source>
        <strain evidence="16">NBRC 106093</strain>
    </source>
</reference>
<evidence type="ECO:0000256" key="9">
    <source>
        <dbReference type="ARBA" id="ARBA00023002"/>
    </source>
</evidence>
<evidence type="ECO:0000256" key="13">
    <source>
        <dbReference type="SAM" id="MobiDB-lite"/>
    </source>
</evidence>
<dbReference type="RefSeq" id="WP_239135786.1">
    <property type="nucleotide sequence ID" value="NZ_BAAAVW010000006.1"/>
</dbReference>
<keyword evidence="8 14" id="KW-1133">Transmembrane helix</keyword>
<organism evidence="16 17">
    <name type="scientific">Dactylosporangium siamense</name>
    <dbReference type="NCBI Taxonomy" id="685454"/>
    <lineage>
        <taxon>Bacteria</taxon>
        <taxon>Bacillati</taxon>
        <taxon>Actinomycetota</taxon>
        <taxon>Actinomycetes</taxon>
        <taxon>Micromonosporales</taxon>
        <taxon>Micromonosporaceae</taxon>
        <taxon>Dactylosporangium</taxon>
    </lineage>
</organism>
<dbReference type="GO" id="GO:0016491">
    <property type="term" value="F:oxidoreductase activity"/>
    <property type="evidence" value="ECO:0007669"/>
    <property type="project" value="UniProtKB-KW"/>
</dbReference>
<evidence type="ECO:0000256" key="1">
    <source>
        <dbReference type="ARBA" id="ARBA00001974"/>
    </source>
</evidence>
<keyword evidence="5" id="KW-0001">2Fe-2S</keyword>
<evidence type="ECO:0000256" key="5">
    <source>
        <dbReference type="ARBA" id="ARBA00022714"/>
    </source>
</evidence>
<dbReference type="InterPro" id="IPR017927">
    <property type="entry name" value="FAD-bd_FR_type"/>
</dbReference>
<accession>A0A919PKB0</accession>
<keyword evidence="7" id="KW-0274">FAD</keyword>
<dbReference type="GO" id="GO:0050660">
    <property type="term" value="F:flavin adenine dinucleotide binding"/>
    <property type="evidence" value="ECO:0007669"/>
    <property type="project" value="TreeGrafter"/>
</dbReference>
<evidence type="ECO:0000256" key="6">
    <source>
        <dbReference type="ARBA" id="ARBA00022723"/>
    </source>
</evidence>
<gene>
    <name evidence="16" type="ORF">Dsi01nite_017740</name>
</gene>
<feature type="transmembrane region" description="Helical" evidence="14">
    <location>
        <begin position="106"/>
        <end position="124"/>
    </location>
</feature>
<dbReference type="GO" id="GO:0046872">
    <property type="term" value="F:metal ion binding"/>
    <property type="evidence" value="ECO:0007669"/>
    <property type="project" value="UniProtKB-KW"/>
</dbReference>
<keyword evidence="12 14" id="KW-0472">Membrane</keyword>
<dbReference type="PANTHER" id="PTHR47354">
    <property type="entry name" value="NADH OXIDOREDUCTASE HCR"/>
    <property type="match status" value="1"/>
</dbReference>
<dbReference type="AlphaFoldDB" id="A0A919PKB0"/>
<evidence type="ECO:0000256" key="11">
    <source>
        <dbReference type="ARBA" id="ARBA00023014"/>
    </source>
</evidence>